<dbReference type="GO" id="GO:0008757">
    <property type="term" value="F:S-adenosylmethionine-dependent methyltransferase activity"/>
    <property type="evidence" value="ECO:0007669"/>
    <property type="project" value="UniProtKB-ARBA"/>
</dbReference>
<dbReference type="GO" id="GO:0008171">
    <property type="term" value="F:O-methyltransferase activity"/>
    <property type="evidence" value="ECO:0007669"/>
    <property type="project" value="InterPro"/>
</dbReference>
<dbReference type="PANTHER" id="PTHR11746">
    <property type="entry name" value="O-METHYLTRANSFERASE"/>
    <property type="match status" value="1"/>
</dbReference>
<accession>A0A438JJY5</accession>
<evidence type="ECO:0000259" key="6">
    <source>
        <dbReference type="Pfam" id="PF08100"/>
    </source>
</evidence>
<dbReference type="InterPro" id="IPR036390">
    <property type="entry name" value="WH_DNA-bd_sf"/>
</dbReference>
<evidence type="ECO:0000256" key="1">
    <source>
        <dbReference type="ARBA" id="ARBA00022603"/>
    </source>
</evidence>
<dbReference type="CDD" id="cd02440">
    <property type="entry name" value="AdoMet_MTases"/>
    <property type="match status" value="1"/>
</dbReference>
<evidence type="ECO:0000256" key="4">
    <source>
        <dbReference type="PIRSR" id="PIRSR005739-1"/>
    </source>
</evidence>
<dbReference type="Gene3D" id="1.10.10.10">
    <property type="entry name" value="Winged helix-like DNA-binding domain superfamily/Winged helix DNA-binding domain"/>
    <property type="match status" value="1"/>
</dbReference>
<feature type="domain" description="O-methyltransferase dimerisation" evidence="6">
    <location>
        <begin position="21"/>
        <end position="111"/>
    </location>
</feature>
<dbReference type="InterPro" id="IPR016461">
    <property type="entry name" value="COMT-like"/>
</dbReference>
<evidence type="ECO:0000256" key="2">
    <source>
        <dbReference type="ARBA" id="ARBA00022679"/>
    </source>
</evidence>
<dbReference type="InterPro" id="IPR029063">
    <property type="entry name" value="SAM-dependent_MTases_sf"/>
</dbReference>
<dbReference type="Gene3D" id="3.40.50.150">
    <property type="entry name" value="Vaccinia Virus protein VP39"/>
    <property type="match status" value="1"/>
</dbReference>
<organism evidence="7 8">
    <name type="scientific">Vitis vinifera</name>
    <name type="common">Grape</name>
    <dbReference type="NCBI Taxonomy" id="29760"/>
    <lineage>
        <taxon>Eukaryota</taxon>
        <taxon>Viridiplantae</taxon>
        <taxon>Streptophyta</taxon>
        <taxon>Embryophyta</taxon>
        <taxon>Tracheophyta</taxon>
        <taxon>Spermatophyta</taxon>
        <taxon>Magnoliopsida</taxon>
        <taxon>eudicotyledons</taxon>
        <taxon>Gunneridae</taxon>
        <taxon>Pentapetalae</taxon>
        <taxon>rosids</taxon>
        <taxon>Vitales</taxon>
        <taxon>Vitaceae</taxon>
        <taxon>Viteae</taxon>
        <taxon>Vitis</taxon>
    </lineage>
</organism>
<keyword evidence="1 7" id="KW-0489">Methyltransferase</keyword>
<dbReference type="SUPFAM" id="SSF53335">
    <property type="entry name" value="S-adenosyl-L-methionine-dependent methyltransferases"/>
    <property type="match status" value="1"/>
</dbReference>
<feature type="active site" description="Proton acceptor" evidence="4">
    <location>
        <position position="263"/>
    </location>
</feature>
<feature type="domain" description="O-methyltransferase C-terminal" evidence="5">
    <location>
        <begin position="132"/>
        <end position="338"/>
    </location>
</feature>
<dbReference type="PROSITE" id="PS51683">
    <property type="entry name" value="SAM_OMT_II"/>
    <property type="match status" value="1"/>
</dbReference>
<evidence type="ECO:0000313" key="7">
    <source>
        <dbReference type="EMBL" id="RVX09273.1"/>
    </source>
</evidence>
<dbReference type="PIRSF" id="PIRSF005739">
    <property type="entry name" value="O-mtase"/>
    <property type="match status" value="1"/>
</dbReference>
<protein>
    <submittedName>
        <fullName evidence="7">Trans-resveratrol di-O-methyltransferase</fullName>
    </submittedName>
</protein>
<dbReference type="InterPro" id="IPR036388">
    <property type="entry name" value="WH-like_DNA-bd_sf"/>
</dbReference>
<dbReference type="InterPro" id="IPR001077">
    <property type="entry name" value="COMT_C"/>
</dbReference>
<dbReference type="Pfam" id="PF08100">
    <property type="entry name" value="Dimerisation"/>
    <property type="match status" value="1"/>
</dbReference>
<evidence type="ECO:0000259" key="5">
    <source>
        <dbReference type="Pfam" id="PF00891"/>
    </source>
</evidence>
<proteinExistence type="predicted"/>
<sequence>MECLGSRERATELLQAQVHTWKHTTNFVNSMVLKCAIQLGIPDVIHSHGQPMALSQLITALSLEPTKAPCLYRLMRVLVHSGFFAQQKLLHNSEEEEGYSLTFASQFLLKDEPVSGVPFLLLQLDPILTAPWHFLGDWFQNEDPTPFHTAHRKSFWDYAVHEPKLNDIFNETMVSDSRLIANMIVRQYKEVFEGLASLVDVGGGTGTMAKAIAKAFPQLKCIVFDQPHVVANLEVGENLEIVGGNIFEAIPPADAILLKWILHDWSDEECVKILKKCKGAIPNKGGKVIIIDMVVESNKGDNKAVETQLFIDMLMMVVVAGKERNEKEWEKLFLAAGFTHYKITPALGLRSLIEVYP</sequence>
<evidence type="ECO:0000313" key="8">
    <source>
        <dbReference type="Proteomes" id="UP000288805"/>
    </source>
</evidence>
<dbReference type="GO" id="GO:0009717">
    <property type="term" value="P:isoflavonoid biosynthetic process"/>
    <property type="evidence" value="ECO:0007669"/>
    <property type="project" value="UniProtKB-ARBA"/>
</dbReference>
<dbReference type="InterPro" id="IPR012967">
    <property type="entry name" value="COMT_dimerisation"/>
</dbReference>
<name>A0A438JJY5_VITVI</name>
<dbReference type="Pfam" id="PF00891">
    <property type="entry name" value="Methyltransf_2"/>
    <property type="match status" value="1"/>
</dbReference>
<keyword evidence="3" id="KW-0949">S-adenosyl-L-methionine</keyword>
<evidence type="ECO:0000256" key="3">
    <source>
        <dbReference type="ARBA" id="ARBA00022691"/>
    </source>
</evidence>
<comment type="caution">
    <text evidence="7">The sequence shown here is derived from an EMBL/GenBank/DDBJ whole genome shotgun (WGS) entry which is preliminary data.</text>
</comment>
<gene>
    <name evidence="7" type="primary">ROMT_24</name>
    <name evidence="7" type="ORF">CK203_015407</name>
</gene>
<reference evidence="7 8" key="1">
    <citation type="journal article" date="2018" name="PLoS Genet.">
        <title>Population sequencing reveals clonal diversity and ancestral inbreeding in the grapevine cultivar Chardonnay.</title>
        <authorList>
            <person name="Roach M.J."/>
            <person name="Johnson D.L."/>
            <person name="Bohlmann J."/>
            <person name="van Vuuren H.J."/>
            <person name="Jones S.J."/>
            <person name="Pretorius I.S."/>
            <person name="Schmidt S.A."/>
            <person name="Borneman A.R."/>
        </authorList>
    </citation>
    <scope>NUCLEOTIDE SEQUENCE [LARGE SCALE GENOMIC DNA]</scope>
    <source>
        <strain evidence="8">cv. Chardonnay</strain>
        <tissue evidence="7">Leaf</tissue>
    </source>
</reference>
<dbReference type="AlphaFoldDB" id="A0A438JJY5"/>
<dbReference type="FunFam" id="3.40.50.150:FF:000057">
    <property type="entry name" value="O-methyltransferase ZRP4"/>
    <property type="match status" value="1"/>
</dbReference>
<dbReference type="GO" id="GO:0032259">
    <property type="term" value="P:methylation"/>
    <property type="evidence" value="ECO:0007669"/>
    <property type="project" value="UniProtKB-KW"/>
</dbReference>
<keyword evidence="2 7" id="KW-0808">Transferase</keyword>
<dbReference type="FunFam" id="1.10.10.10:FF:000213">
    <property type="entry name" value="Coniferyl alcohol 9-O-methyltransferase"/>
    <property type="match status" value="1"/>
</dbReference>
<dbReference type="EMBL" id="QGNW01000038">
    <property type="protein sequence ID" value="RVX09273.1"/>
    <property type="molecule type" value="Genomic_DNA"/>
</dbReference>
<dbReference type="SUPFAM" id="SSF46785">
    <property type="entry name" value="Winged helix' DNA-binding domain"/>
    <property type="match status" value="1"/>
</dbReference>
<dbReference type="GO" id="GO:0046983">
    <property type="term" value="F:protein dimerization activity"/>
    <property type="evidence" value="ECO:0007669"/>
    <property type="project" value="InterPro"/>
</dbReference>
<dbReference type="Proteomes" id="UP000288805">
    <property type="component" value="Unassembled WGS sequence"/>
</dbReference>